<dbReference type="AlphaFoldDB" id="A0AAV5AQC9"/>
<evidence type="ECO:0000256" key="1">
    <source>
        <dbReference type="ARBA" id="ARBA00012513"/>
    </source>
</evidence>
<keyword evidence="5" id="KW-0418">Kinase</keyword>
<dbReference type="Proteomes" id="UP001050691">
    <property type="component" value="Unassembled WGS sequence"/>
</dbReference>
<evidence type="ECO:0000256" key="3">
    <source>
        <dbReference type="ARBA" id="ARBA00022679"/>
    </source>
</evidence>
<keyword evidence="11" id="KW-1185">Reference proteome</keyword>
<dbReference type="Gene3D" id="3.30.200.20">
    <property type="entry name" value="Phosphorylase Kinase, domain 1"/>
    <property type="match status" value="1"/>
</dbReference>
<dbReference type="InterPro" id="IPR000719">
    <property type="entry name" value="Prot_kinase_dom"/>
</dbReference>
<dbReference type="InterPro" id="IPR011009">
    <property type="entry name" value="Kinase-like_dom_sf"/>
</dbReference>
<dbReference type="PANTHER" id="PTHR47634:SF9">
    <property type="entry name" value="PROTEIN KINASE DOMAIN-CONTAINING PROTEIN-RELATED"/>
    <property type="match status" value="1"/>
</dbReference>
<evidence type="ECO:0000313" key="10">
    <source>
        <dbReference type="EMBL" id="GJJ15020.1"/>
    </source>
</evidence>
<dbReference type="Pfam" id="PF00069">
    <property type="entry name" value="Pkinase"/>
    <property type="match status" value="1"/>
</dbReference>
<evidence type="ECO:0000256" key="7">
    <source>
        <dbReference type="ARBA" id="ARBA00047899"/>
    </source>
</evidence>
<evidence type="ECO:0000256" key="2">
    <source>
        <dbReference type="ARBA" id="ARBA00022527"/>
    </source>
</evidence>
<dbReference type="PROSITE" id="PS00109">
    <property type="entry name" value="PROTEIN_KINASE_TYR"/>
    <property type="match status" value="1"/>
</dbReference>
<dbReference type="InterPro" id="IPR051334">
    <property type="entry name" value="SRPK"/>
</dbReference>
<name>A0AAV5AQC9_9AGAM</name>
<comment type="catalytic activity">
    <reaction evidence="7">
        <text>L-threonyl-[protein] + ATP = O-phospho-L-threonyl-[protein] + ADP + H(+)</text>
        <dbReference type="Rhea" id="RHEA:46608"/>
        <dbReference type="Rhea" id="RHEA-COMP:11060"/>
        <dbReference type="Rhea" id="RHEA-COMP:11605"/>
        <dbReference type="ChEBI" id="CHEBI:15378"/>
        <dbReference type="ChEBI" id="CHEBI:30013"/>
        <dbReference type="ChEBI" id="CHEBI:30616"/>
        <dbReference type="ChEBI" id="CHEBI:61977"/>
        <dbReference type="ChEBI" id="CHEBI:456216"/>
        <dbReference type="EC" id="2.7.11.1"/>
    </reaction>
</comment>
<evidence type="ECO:0000256" key="4">
    <source>
        <dbReference type="ARBA" id="ARBA00022741"/>
    </source>
</evidence>
<evidence type="ECO:0000256" key="5">
    <source>
        <dbReference type="ARBA" id="ARBA00022777"/>
    </source>
</evidence>
<comment type="catalytic activity">
    <reaction evidence="8">
        <text>L-seryl-[protein] + ATP = O-phospho-L-seryl-[protein] + ADP + H(+)</text>
        <dbReference type="Rhea" id="RHEA:17989"/>
        <dbReference type="Rhea" id="RHEA-COMP:9863"/>
        <dbReference type="Rhea" id="RHEA-COMP:11604"/>
        <dbReference type="ChEBI" id="CHEBI:15378"/>
        <dbReference type="ChEBI" id="CHEBI:29999"/>
        <dbReference type="ChEBI" id="CHEBI:30616"/>
        <dbReference type="ChEBI" id="CHEBI:83421"/>
        <dbReference type="ChEBI" id="CHEBI:456216"/>
        <dbReference type="EC" id="2.7.11.1"/>
    </reaction>
</comment>
<feature type="domain" description="Protein kinase" evidence="9">
    <location>
        <begin position="1"/>
        <end position="322"/>
    </location>
</feature>
<dbReference type="PANTHER" id="PTHR47634">
    <property type="entry name" value="PROTEIN KINASE DOMAIN-CONTAINING PROTEIN-RELATED"/>
    <property type="match status" value="1"/>
</dbReference>
<dbReference type="SUPFAM" id="SSF56112">
    <property type="entry name" value="Protein kinase-like (PK-like)"/>
    <property type="match status" value="1"/>
</dbReference>
<protein>
    <recommendedName>
        <fullName evidence="1">non-specific serine/threonine protein kinase</fullName>
        <ecNumber evidence="1">2.7.11.1</ecNumber>
    </recommendedName>
</protein>
<sequence>MASATSLKSSKRWLDDRSVQNHFYQLSATTLQKGPRGVHYCFLTAFFCSDIDTFRASAPTGRLGVHIVKPIIACIVESLQVLHSLKIVHADIRSDNILFPGPSTARVEKEVSRIPPLVEGALTLDGTQYPILRSQPFQTLLSWNVTPYIAETIMVILNTLGSAFWAVGPKPLGDIGVFALRAPENIIRAECGKEIDIWAIGCMTYELITGESLFRPQDTLGLTPDESLLLLQFNVTGETLSKDTLDQSRVRDKFFNPEGGFIKSSTNVYPTDQSIKERLTERCGGDLTERRINAAARFISDCLRLSPRDRPTVKELRMHSWLSMAFMVCADHD</sequence>
<dbReference type="GO" id="GO:0004674">
    <property type="term" value="F:protein serine/threonine kinase activity"/>
    <property type="evidence" value="ECO:0007669"/>
    <property type="project" value="UniProtKB-KW"/>
</dbReference>
<accession>A0AAV5AQC9</accession>
<comment type="caution">
    <text evidence="10">The sequence shown here is derived from an EMBL/GenBank/DDBJ whole genome shotgun (WGS) entry which is preliminary data.</text>
</comment>
<dbReference type="PROSITE" id="PS50011">
    <property type="entry name" value="PROTEIN_KINASE_DOM"/>
    <property type="match status" value="1"/>
</dbReference>
<dbReference type="GO" id="GO:0005524">
    <property type="term" value="F:ATP binding"/>
    <property type="evidence" value="ECO:0007669"/>
    <property type="project" value="UniProtKB-KW"/>
</dbReference>
<evidence type="ECO:0000256" key="6">
    <source>
        <dbReference type="ARBA" id="ARBA00022840"/>
    </source>
</evidence>
<dbReference type="EC" id="2.7.11.1" evidence="1"/>
<evidence type="ECO:0000313" key="11">
    <source>
        <dbReference type="Proteomes" id="UP001050691"/>
    </source>
</evidence>
<keyword evidence="2" id="KW-0723">Serine/threonine-protein kinase</keyword>
<reference evidence="10" key="1">
    <citation type="submission" date="2021-10" db="EMBL/GenBank/DDBJ databases">
        <title>De novo Genome Assembly of Clathrus columnatus (Basidiomycota, Fungi) Using Illumina and Nanopore Sequence Data.</title>
        <authorList>
            <person name="Ogiso-Tanaka E."/>
            <person name="Itagaki H."/>
            <person name="Hosoya T."/>
            <person name="Hosaka K."/>
        </authorList>
    </citation>
    <scope>NUCLEOTIDE SEQUENCE</scope>
    <source>
        <strain evidence="10">MO-923</strain>
    </source>
</reference>
<dbReference type="SMART" id="SM00220">
    <property type="entry name" value="S_TKc"/>
    <property type="match status" value="1"/>
</dbReference>
<dbReference type="GO" id="GO:0050684">
    <property type="term" value="P:regulation of mRNA processing"/>
    <property type="evidence" value="ECO:0007669"/>
    <property type="project" value="TreeGrafter"/>
</dbReference>
<keyword evidence="3" id="KW-0808">Transferase</keyword>
<dbReference type="Gene3D" id="1.10.510.10">
    <property type="entry name" value="Transferase(Phosphotransferase) domain 1"/>
    <property type="match status" value="1"/>
</dbReference>
<evidence type="ECO:0000259" key="9">
    <source>
        <dbReference type="PROSITE" id="PS50011"/>
    </source>
</evidence>
<dbReference type="GO" id="GO:0000245">
    <property type="term" value="P:spliceosomal complex assembly"/>
    <property type="evidence" value="ECO:0007669"/>
    <property type="project" value="TreeGrafter"/>
</dbReference>
<organism evidence="10 11">
    <name type="scientific">Clathrus columnatus</name>
    <dbReference type="NCBI Taxonomy" id="1419009"/>
    <lineage>
        <taxon>Eukaryota</taxon>
        <taxon>Fungi</taxon>
        <taxon>Dikarya</taxon>
        <taxon>Basidiomycota</taxon>
        <taxon>Agaricomycotina</taxon>
        <taxon>Agaricomycetes</taxon>
        <taxon>Phallomycetidae</taxon>
        <taxon>Phallales</taxon>
        <taxon>Clathraceae</taxon>
        <taxon>Clathrus</taxon>
    </lineage>
</organism>
<proteinExistence type="predicted"/>
<keyword evidence="6" id="KW-0067">ATP-binding</keyword>
<dbReference type="EMBL" id="BPWL01000010">
    <property type="protein sequence ID" value="GJJ15020.1"/>
    <property type="molecule type" value="Genomic_DNA"/>
</dbReference>
<evidence type="ECO:0000256" key="8">
    <source>
        <dbReference type="ARBA" id="ARBA00048679"/>
    </source>
</evidence>
<dbReference type="InterPro" id="IPR008266">
    <property type="entry name" value="Tyr_kinase_AS"/>
</dbReference>
<gene>
    <name evidence="10" type="ORF">Clacol_009293</name>
</gene>
<keyword evidence="4" id="KW-0547">Nucleotide-binding</keyword>